<keyword evidence="4" id="KW-0443">Lipid metabolism</keyword>
<keyword evidence="6" id="KW-0378">Hydrolase</keyword>
<evidence type="ECO:0000256" key="3">
    <source>
        <dbReference type="ARBA" id="ARBA00012733"/>
    </source>
</evidence>
<dbReference type="CDD" id="cd15482">
    <property type="entry name" value="Sialidase_non-viral"/>
    <property type="match status" value="1"/>
</dbReference>
<keyword evidence="4" id="KW-0442">Lipid degradation</keyword>
<dbReference type="SUPFAM" id="SSF50939">
    <property type="entry name" value="Sialidases"/>
    <property type="match status" value="1"/>
</dbReference>
<dbReference type="Ensembl" id="ENSPLAT00000026453.1">
    <property type="protein sequence ID" value="ENSPLAP00000030489.1"/>
    <property type="gene ID" value="ENSPLAG00000021617.1"/>
</dbReference>
<comment type="catalytic activity">
    <reaction evidence="1">
        <text>Hydrolysis of alpha-(2-&gt;3)-, alpha-(2-&gt;6)-, alpha-(2-&gt;8)- glycosidic linkages of terminal sialic acid residues in oligosaccharides, glycoproteins, glycolipids, colominic acid and synthetic substrates.</text>
        <dbReference type="EC" id="3.2.1.18"/>
    </reaction>
</comment>
<dbReference type="Proteomes" id="UP000261500">
    <property type="component" value="Unplaced"/>
</dbReference>
<dbReference type="GO" id="GO:0006689">
    <property type="term" value="P:ganglioside catabolic process"/>
    <property type="evidence" value="ECO:0007669"/>
    <property type="project" value="TreeGrafter"/>
</dbReference>
<evidence type="ECO:0000259" key="7">
    <source>
        <dbReference type="Pfam" id="PF13088"/>
    </source>
</evidence>
<dbReference type="InterPro" id="IPR011040">
    <property type="entry name" value="Sialidase"/>
</dbReference>
<dbReference type="GeneTree" id="ENSGT00950000182944"/>
<dbReference type="EC" id="3.2.1.18" evidence="3"/>
<protein>
    <recommendedName>
        <fullName evidence="3">exo-alpha-sialidase</fullName>
        <ecNumber evidence="3">3.2.1.18</ecNumber>
    </recommendedName>
</protein>
<dbReference type="GO" id="GO:0009313">
    <property type="term" value="P:oligosaccharide catabolic process"/>
    <property type="evidence" value="ECO:0007669"/>
    <property type="project" value="TreeGrafter"/>
</dbReference>
<feature type="domain" description="Sialidase" evidence="7">
    <location>
        <begin position="38"/>
        <end position="348"/>
    </location>
</feature>
<organism evidence="8 9">
    <name type="scientific">Poecilia latipinna</name>
    <name type="common">sailfin molly</name>
    <dbReference type="NCBI Taxonomy" id="48699"/>
    <lineage>
        <taxon>Eukaryota</taxon>
        <taxon>Metazoa</taxon>
        <taxon>Chordata</taxon>
        <taxon>Craniata</taxon>
        <taxon>Vertebrata</taxon>
        <taxon>Euteleostomi</taxon>
        <taxon>Actinopterygii</taxon>
        <taxon>Neopterygii</taxon>
        <taxon>Teleostei</taxon>
        <taxon>Neoteleostei</taxon>
        <taxon>Acanthomorphata</taxon>
        <taxon>Ovalentaria</taxon>
        <taxon>Atherinomorphae</taxon>
        <taxon>Cyprinodontiformes</taxon>
        <taxon>Poeciliidae</taxon>
        <taxon>Poeciliinae</taxon>
        <taxon>Poecilia</taxon>
    </lineage>
</organism>
<comment type="similarity">
    <text evidence="2">Belongs to the glycosyl hydrolase 33 family.</text>
</comment>
<dbReference type="GO" id="GO:0005737">
    <property type="term" value="C:cytoplasm"/>
    <property type="evidence" value="ECO:0007669"/>
    <property type="project" value="TreeGrafter"/>
</dbReference>
<dbReference type="Gene3D" id="2.120.10.10">
    <property type="match status" value="1"/>
</dbReference>
<reference evidence="8" key="1">
    <citation type="submission" date="2025-08" db="UniProtKB">
        <authorList>
            <consortium name="Ensembl"/>
        </authorList>
    </citation>
    <scope>IDENTIFICATION</scope>
</reference>
<evidence type="ECO:0000256" key="1">
    <source>
        <dbReference type="ARBA" id="ARBA00000427"/>
    </source>
</evidence>
<evidence type="ECO:0000313" key="9">
    <source>
        <dbReference type="Proteomes" id="UP000261500"/>
    </source>
</evidence>
<dbReference type="PANTHER" id="PTHR10628">
    <property type="entry name" value="SIALIDASE"/>
    <property type="match status" value="1"/>
</dbReference>
<evidence type="ECO:0000256" key="4">
    <source>
        <dbReference type="ARBA" id="ARBA00022963"/>
    </source>
</evidence>
<reference evidence="8" key="2">
    <citation type="submission" date="2025-09" db="UniProtKB">
        <authorList>
            <consortium name="Ensembl"/>
        </authorList>
    </citation>
    <scope>IDENTIFICATION</scope>
</reference>
<dbReference type="STRING" id="48699.ENSPLAP00000030489"/>
<dbReference type="InterPro" id="IPR026856">
    <property type="entry name" value="Sialidase_fam"/>
</dbReference>
<evidence type="ECO:0000256" key="2">
    <source>
        <dbReference type="ARBA" id="ARBA00009348"/>
    </source>
</evidence>
<evidence type="ECO:0000256" key="5">
    <source>
        <dbReference type="ARBA" id="ARBA00023277"/>
    </source>
</evidence>
<dbReference type="InterPro" id="IPR036278">
    <property type="entry name" value="Sialidase_sf"/>
</dbReference>
<accession>A0A3B3W0R1</accession>
<sequence length="377" mass="41964">MGCSNSTPIETQKEKTTVFLSKEKIFRIPALIFVGNETLLAFAEKRKSKDDSSSESLVMKTGKLTKAGNSWSDSKEVVKKEDLGGHRPMNPCPIYAKERNTIYLFFIGVKGTTSERHQIFWGINETRLYYITTKDGGESWSHPIDLTETLPEIKNWATFAVGPGHGIQTKTGKLIVPAYAYPSCSSSCTSCRSCLCCPPPHALIIYSDNEEKFKCGNMLEKTSLECEIAKTNDQGEMLYCNARSQGNIRVEAFLDDSGKVIREVKSKLVETKSGCQGSVVSFPAQPEEDGSNQGTLWLLYSHPTCRCEREDLGVYLNKSPTDPSAWSQPRVINQGPSGYSDLAYIQNGWFACLMERGEKTYIEEIACLLFSLLDKKG</sequence>
<dbReference type="PANTHER" id="PTHR10628:SF23">
    <property type="entry name" value="SIALIDASE-3"/>
    <property type="match status" value="1"/>
</dbReference>
<keyword evidence="6" id="KW-0326">Glycosidase</keyword>
<evidence type="ECO:0000256" key="6">
    <source>
        <dbReference type="ARBA" id="ARBA00023295"/>
    </source>
</evidence>
<evidence type="ECO:0000313" key="8">
    <source>
        <dbReference type="Ensembl" id="ENSPLAP00000030489.1"/>
    </source>
</evidence>
<keyword evidence="5" id="KW-0119">Carbohydrate metabolism</keyword>
<keyword evidence="9" id="KW-1185">Reference proteome</keyword>
<name>A0A3B3W0R1_9TELE</name>
<dbReference type="GO" id="GO:0004308">
    <property type="term" value="F:exo-alpha-sialidase activity"/>
    <property type="evidence" value="ECO:0007669"/>
    <property type="project" value="UniProtKB-EC"/>
</dbReference>
<dbReference type="GO" id="GO:0016020">
    <property type="term" value="C:membrane"/>
    <property type="evidence" value="ECO:0007669"/>
    <property type="project" value="TreeGrafter"/>
</dbReference>
<dbReference type="Pfam" id="PF13088">
    <property type="entry name" value="BNR_2"/>
    <property type="match status" value="1"/>
</dbReference>
<dbReference type="AlphaFoldDB" id="A0A3B3W0R1"/>
<proteinExistence type="inferred from homology"/>